<dbReference type="InterPro" id="IPR023606">
    <property type="entry name" value="CoA-Trfase_III_dom_1_sf"/>
</dbReference>
<dbReference type="Pfam" id="PF02515">
    <property type="entry name" value="CoA_transf_3"/>
    <property type="match status" value="1"/>
</dbReference>
<dbReference type="GO" id="GO:0003824">
    <property type="term" value="F:catalytic activity"/>
    <property type="evidence" value="ECO:0007669"/>
    <property type="project" value="InterPro"/>
</dbReference>
<dbReference type="RefSeq" id="WP_187974479.1">
    <property type="nucleotide sequence ID" value="NZ_CP046884.1"/>
</dbReference>
<accession>A0A7H0SRJ2</accession>
<organism evidence="1 2">
    <name type="scientific">Corynebacterium poyangense</name>
    <dbReference type="NCBI Taxonomy" id="2684405"/>
    <lineage>
        <taxon>Bacteria</taxon>
        <taxon>Bacillati</taxon>
        <taxon>Actinomycetota</taxon>
        <taxon>Actinomycetes</taxon>
        <taxon>Mycobacteriales</taxon>
        <taxon>Corynebacteriaceae</taxon>
        <taxon>Corynebacterium</taxon>
    </lineage>
</organism>
<dbReference type="PANTHER" id="PTHR48228">
    <property type="entry name" value="SUCCINYL-COA--D-CITRAMALATE COA-TRANSFERASE"/>
    <property type="match status" value="1"/>
</dbReference>
<evidence type="ECO:0000313" key="1">
    <source>
        <dbReference type="EMBL" id="QNQ91167.1"/>
    </source>
</evidence>
<dbReference type="AlphaFoldDB" id="A0A7H0SRJ2"/>
<keyword evidence="2" id="KW-1185">Reference proteome</keyword>
<proteinExistence type="predicted"/>
<dbReference type="InterPro" id="IPR050509">
    <property type="entry name" value="CoA-transferase_III"/>
</dbReference>
<dbReference type="InterPro" id="IPR003673">
    <property type="entry name" value="CoA-Trfase_fam_III"/>
</dbReference>
<dbReference type="KEGG" id="cpoy:GP475_11400"/>
<dbReference type="SUPFAM" id="SSF89796">
    <property type="entry name" value="CoA-transferase family III (CaiB/BaiF)"/>
    <property type="match status" value="1"/>
</dbReference>
<gene>
    <name evidence="1" type="ORF">GP475_11400</name>
</gene>
<dbReference type="Proteomes" id="UP000516320">
    <property type="component" value="Chromosome"/>
</dbReference>
<evidence type="ECO:0008006" key="3">
    <source>
        <dbReference type="Google" id="ProtNLM"/>
    </source>
</evidence>
<dbReference type="PANTHER" id="PTHR48228:SF4">
    <property type="entry name" value="BLR3030 PROTEIN"/>
    <property type="match status" value="1"/>
</dbReference>
<dbReference type="Gene3D" id="3.40.50.10540">
    <property type="entry name" value="Crotonobetainyl-coa:carnitine coa-transferase, domain 1"/>
    <property type="match status" value="1"/>
</dbReference>
<name>A0A7H0SRJ2_9CORY</name>
<protein>
    <recommendedName>
        <fullName evidence="3">CoA-transferase family III</fullName>
    </recommendedName>
</protein>
<reference evidence="1 2" key="1">
    <citation type="submission" date="2019-12" db="EMBL/GenBank/DDBJ databases">
        <title>Corynebacterium sp. nov., isolated from feces of the Anser Albifrons in China.</title>
        <authorList>
            <person name="Liu Q."/>
        </authorList>
    </citation>
    <scope>NUCLEOTIDE SEQUENCE [LARGE SCALE GENOMIC DNA]</scope>
    <source>
        <strain evidence="1 2">4H37-19</strain>
    </source>
</reference>
<sequence length="232" mass="24837">MEAETLARSQGAVVAAVRSRDTWLAHPQGGVTRGKPWVQFTPAQRERVLKLAAEADVVIGGYRPGALEQFGCGISQLVERFPGLIGVQLSAWDVDGPWGSWSGFDSIVQVACGIASRLEDRESGRPGALPVQALDYATGYAIAASVLHMLHPDQQSDGVCYASVSLQRTADLLFSLDQEGPSEVGSLSSPELLEYSTPENVLEVVALPFDMGTTPLVHRFAPQGYGAADLKW</sequence>
<dbReference type="EMBL" id="CP046884">
    <property type="protein sequence ID" value="QNQ91167.1"/>
    <property type="molecule type" value="Genomic_DNA"/>
</dbReference>
<evidence type="ECO:0000313" key="2">
    <source>
        <dbReference type="Proteomes" id="UP000516320"/>
    </source>
</evidence>